<dbReference type="SMART" id="SM01017">
    <property type="entry name" value="Arrestin_C"/>
    <property type="match status" value="1"/>
</dbReference>
<dbReference type="Pfam" id="PF02752">
    <property type="entry name" value="Arrestin_C"/>
    <property type="match status" value="1"/>
</dbReference>
<dbReference type="InterPro" id="IPR011021">
    <property type="entry name" value="Arrestin-like_N"/>
</dbReference>
<dbReference type="eggNOG" id="KOG3780">
    <property type="taxonomic scope" value="Eukaryota"/>
</dbReference>
<gene>
    <name evidence="3" type="ORF">TRIADDRAFT_16016</name>
</gene>
<dbReference type="InterPro" id="IPR050357">
    <property type="entry name" value="Arrestin_domain-protein"/>
</dbReference>
<dbReference type="SUPFAM" id="SSF81296">
    <property type="entry name" value="E set domains"/>
    <property type="match status" value="2"/>
</dbReference>
<comment type="similarity">
    <text evidence="1">Belongs to the arrestin family.</text>
</comment>
<dbReference type="PANTHER" id="PTHR11188">
    <property type="entry name" value="ARRESTIN DOMAIN CONTAINING PROTEIN"/>
    <property type="match status" value="1"/>
</dbReference>
<dbReference type="InterPro" id="IPR011022">
    <property type="entry name" value="Arrestin_C-like"/>
</dbReference>
<evidence type="ECO:0000313" key="4">
    <source>
        <dbReference type="Proteomes" id="UP000009022"/>
    </source>
</evidence>
<name>B3S6X2_TRIAD</name>
<sequence>EGRLLLPAGKSEFNFNFTLPTESKLPSTFESRSSEGYIRYSIAAVLMRPWDTDYISKRAFTVLEEIDVNQPALKVQPPILEGETSVCCHCWTRRSLNLAMTIDRSGYCPGEAIVLNVRCKNTSNRILNGLQVKLCRRTQYYAKDHDQITYKSYYRLTSDKQINVGETFIWSNQLIRIPCISPSINSAKLIKVNYELRV</sequence>
<dbReference type="InterPro" id="IPR014752">
    <property type="entry name" value="Arrestin-like_C"/>
</dbReference>
<dbReference type="Gene3D" id="2.60.40.640">
    <property type="match status" value="2"/>
</dbReference>
<feature type="non-terminal residue" evidence="3">
    <location>
        <position position="198"/>
    </location>
</feature>
<keyword evidence="4" id="KW-1185">Reference proteome</keyword>
<dbReference type="InParanoid" id="B3S6X2"/>
<dbReference type="HOGENOM" id="CLU_039221_4_2_1"/>
<proteinExistence type="inferred from homology"/>
<feature type="domain" description="Arrestin C-terminal-like" evidence="2">
    <location>
        <begin position="92"/>
        <end position="198"/>
    </location>
</feature>
<feature type="non-terminal residue" evidence="3">
    <location>
        <position position="1"/>
    </location>
</feature>
<dbReference type="CTD" id="6757198"/>
<dbReference type="PANTHER" id="PTHR11188:SF17">
    <property type="entry name" value="FI21816P1"/>
    <property type="match status" value="1"/>
</dbReference>
<dbReference type="Proteomes" id="UP000009022">
    <property type="component" value="Unassembled WGS sequence"/>
</dbReference>
<evidence type="ECO:0000256" key="1">
    <source>
        <dbReference type="ARBA" id="ARBA00005298"/>
    </source>
</evidence>
<dbReference type="EMBL" id="DS985253">
    <property type="protein sequence ID" value="EDV21385.1"/>
    <property type="molecule type" value="Genomic_DNA"/>
</dbReference>
<reference evidence="3 4" key="1">
    <citation type="journal article" date="2008" name="Nature">
        <title>The Trichoplax genome and the nature of placozoans.</title>
        <authorList>
            <person name="Srivastava M."/>
            <person name="Begovic E."/>
            <person name="Chapman J."/>
            <person name="Putnam N.H."/>
            <person name="Hellsten U."/>
            <person name="Kawashima T."/>
            <person name="Kuo A."/>
            <person name="Mitros T."/>
            <person name="Salamov A."/>
            <person name="Carpenter M.L."/>
            <person name="Signorovitch A.Y."/>
            <person name="Moreno M.A."/>
            <person name="Kamm K."/>
            <person name="Grimwood J."/>
            <person name="Schmutz J."/>
            <person name="Shapiro H."/>
            <person name="Grigoriev I.V."/>
            <person name="Buss L.W."/>
            <person name="Schierwater B."/>
            <person name="Dellaporta S.L."/>
            <person name="Rokhsar D.S."/>
        </authorList>
    </citation>
    <scope>NUCLEOTIDE SEQUENCE [LARGE SCALE GENOMIC DNA]</scope>
    <source>
        <strain evidence="3 4">Grell-BS-1999</strain>
    </source>
</reference>
<dbReference type="GeneID" id="6757198"/>
<dbReference type="GO" id="GO:0005737">
    <property type="term" value="C:cytoplasm"/>
    <property type="evidence" value="ECO:0000318"/>
    <property type="project" value="GO_Central"/>
</dbReference>
<accession>B3S6X2</accession>
<dbReference type="Pfam" id="PF00339">
    <property type="entry name" value="Arrestin_N"/>
    <property type="match status" value="1"/>
</dbReference>
<dbReference type="OrthoDB" id="2333384at2759"/>
<dbReference type="AlphaFoldDB" id="B3S6X2"/>
<organism evidence="3 4">
    <name type="scientific">Trichoplax adhaerens</name>
    <name type="common">Trichoplax reptans</name>
    <dbReference type="NCBI Taxonomy" id="10228"/>
    <lineage>
        <taxon>Eukaryota</taxon>
        <taxon>Metazoa</taxon>
        <taxon>Placozoa</taxon>
        <taxon>Uniplacotomia</taxon>
        <taxon>Trichoplacea</taxon>
        <taxon>Trichoplacidae</taxon>
        <taxon>Trichoplax</taxon>
    </lineage>
</organism>
<evidence type="ECO:0000259" key="2">
    <source>
        <dbReference type="SMART" id="SM01017"/>
    </source>
</evidence>
<evidence type="ECO:0000313" key="3">
    <source>
        <dbReference type="EMBL" id="EDV21385.1"/>
    </source>
</evidence>
<dbReference type="PhylomeDB" id="B3S6X2"/>
<protein>
    <recommendedName>
        <fullName evidence="2">Arrestin C-terminal-like domain-containing protein</fullName>
    </recommendedName>
</protein>
<dbReference type="RefSeq" id="XP_002115985.1">
    <property type="nucleotide sequence ID" value="XM_002115949.1"/>
</dbReference>
<dbReference type="GO" id="GO:0015031">
    <property type="term" value="P:protein transport"/>
    <property type="evidence" value="ECO:0000318"/>
    <property type="project" value="GO_Central"/>
</dbReference>
<dbReference type="InterPro" id="IPR014756">
    <property type="entry name" value="Ig_E-set"/>
</dbReference>
<dbReference type="KEGG" id="tad:TRIADDRAFT_16016"/>
<dbReference type="OMA" id="ETECIST"/>